<feature type="active site" evidence="10">
    <location>
        <position position="147"/>
    </location>
</feature>
<name>A0A1M4SE63_9FIRM</name>
<accession>A0A1M4SE63</accession>
<evidence type="ECO:0000259" key="11">
    <source>
        <dbReference type="PROSITE" id="PS51898"/>
    </source>
</evidence>
<comment type="function">
    <text evidence="10">Site-specific tyrosine recombinase, which acts by catalyzing the cutting and rejoining of the recombining DNA molecules. The XerC-XerD complex is essential to convert dimers of the bacterial chromosome into monomers to permit their segregation at cell division. It also contributes to the segregational stability of plasmids.</text>
</comment>
<keyword evidence="5 10" id="KW-0159">Chromosome partition</keyword>
<dbReference type="InterPro" id="IPR023009">
    <property type="entry name" value="Tyrosine_recombinase_XerC/XerD"/>
</dbReference>
<sequence length="295" mass="34109">MSDRIMVDYLEYIKNEKKLRNNTLEAYIRDILQFKEYLLEQDIEEYKETNKTIIITYLMNLQKRGKATSTISRNLASIRCFFQFLLNNNIVSEDPTLNLKSPKLEKKIPSVLTTEEVNLLLSQPKPNNFKGSRDKAMLELLYAAGLRVSEIISLNINDLDLDLGLLNVKENNDNQRVIPIGRLALDALTHYISTYRPNEIVGDKPLFINYSGSRLTRQGFWKIIKQYTKESNIDKTITPHTLRHSFAVHLLENGADIKMVQEMLGHSDVSTTHIYSFASNDKELRDVYKKSHPRA</sequence>
<comment type="subunit">
    <text evidence="10">Forms a cyclic heterotetrameric complex composed of two molecules of XerC and two molecules of XerD.</text>
</comment>
<comment type="caution">
    <text evidence="10">Lacks conserved residue(s) required for the propagation of feature annotation.</text>
</comment>
<evidence type="ECO:0000256" key="8">
    <source>
        <dbReference type="ARBA" id="ARBA00023172"/>
    </source>
</evidence>
<dbReference type="GO" id="GO:0005737">
    <property type="term" value="C:cytoplasm"/>
    <property type="evidence" value="ECO:0007669"/>
    <property type="project" value="UniProtKB-SubCell"/>
</dbReference>
<dbReference type="InterPro" id="IPR002104">
    <property type="entry name" value="Integrase_catalytic"/>
</dbReference>
<dbReference type="InterPro" id="IPR050090">
    <property type="entry name" value="Tyrosine_recombinase_XerCD"/>
</dbReference>
<comment type="subcellular location">
    <subcellularLocation>
        <location evidence="1 10">Cytoplasm</location>
    </subcellularLocation>
</comment>
<evidence type="ECO:0000256" key="1">
    <source>
        <dbReference type="ARBA" id="ARBA00004496"/>
    </source>
</evidence>
<reference evidence="14" key="1">
    <citation type="submission" date="2016-11" db="EMBL/GenBank/DDBJ databases">
        <authorList>
            <person name="Varghese N."/>
            <person name="Submissions S."/>
        </authorList>
    </citation>
    <scope>NUCLEOTIDE SEQUENCE [LARGE SCALE GENOMIC DNA]</scope>
    <source>
        <strain evidence="14">DSM 18095</strain>
    </source>
</reference>
<dbReference type="HAMAP" id="MF_01808">
    <property type="entry name" value="Recomb_XerC_XerD"/>
    <property type="match status" value="1"/>
</dbReference>
<evidence type="ECO:0000313" key="13">
    <source>
        <dbReference type="EMBL" id="SHE30523.1"/>
    </source>
</evidence>
<dbReference type="Gene3D" id="1.10.443.10">
    <property type="entry name" value="Intergrase catalytic core"/>
    <property type="match status" value="1"/>
</dbReference>
<comment type="similarity">
    <text evidence="2">Belongs to the 'phage' integrase family. XerD subfamily.</text>
</comment>
<proteinExistence type="inferred from homology"/>
<evidence type="ECO:0000256" key="9">
    <source>
        <dbReference type="ARBA" id="ARBA00023306"/>
    </source>
</evidence>
<dbReference type="PROSITE" id="PS51898">
    <property type="entry name" value="TYR_RECOMBINASE"/>
    <property type="match status" value="1"/>
</dbReference>
<dbReference type="GO" id="GO:0006313">
    <property type="term" value="P:DNA transposition"/>
    <property type="evidence" value="ECO:0007669"/>
    <property type="project" value="UniProtKB-UniRule"/>
</dbReference>
<dbReference type="Gene3D" id="1.10.150.130">
    <property type="match status" value="1"/>
</dbReference>
<evidence type="ECO:0000256" key="4">
    <source>
        <dbReference type="ARBA" id="ARBA00022618"/>
    </source>
</evidence>
<dbReference type="InterPro" id="IPR004107">
    <property type="entry name" value="Integrase_SAM-like_N"/>
</dbReference>
<evidence type="ECO:0000256" key="6">
    <source>
        <dbReference type="ARBA" id="ARBA00022908"/>
    </source>
</evidence>
<dbReference type="InterPro" id="IPR011010">
    <property type="entry name" value="DNA_brk_join_enz"/>
</dbReference>
<feature type="domain" description="Tyr recombinase" evidence="11">
    <location>
        <begin position="107"/>
        <end position="289"/>
    </location>
</feature>
<evidence type="ECO:0000256" key="3">
    <source>
        <dbReference type="ARBA" id="ARBA00022490"/>
    </source>
</evidence>
<keyword evidence="4 10" id="KW-0132">Cell division</keyword>
<evidence type="ECO:0000256" key="7">
    <source>
        <dbReference type="ARBA" id="ARBA00023125"/>
    </source>
</evidence>
<evidence type="ECO:0000256" key="2">
    <source>
        <dbReference type="ARBA" id="ARBA00010450"/>
    </source>
</evidence>
<dbReference type="GO" id="GO:0009037">
    <property type="term" value="F:tyrosine-based site-specific recombinase activity"/>
    <property type="evidence" value="ECO:0007669"/>
    <property type="project" value="UniProtKB-UniRule"/>
</dbReference>
<dbReference type="AlphaFoldDB" id="A0A1M4SE63"/>
<dbReference type="NCBIfam" id="TIGR02225">
    <property type="entry name" value="recomb_XerD"/>
    <property type="match status" value="1"/>
</dbReference>
<feature type="active site" evidence="10">
    <location>
        <position position="240"/>
    </location>
</feature>
<evidence type="ECO:0000313" key="14">
    <source>
        <dbReference type="Proteomes" id="UP000184114"/>
    </source>
</evidence>
<dbReference type="InterPro" id="IPR044068">
    <property type="entry name" value="CB"/>
</dbReference>
<dbReference type="CDD" id="cd00798">
    <property type="entry name" value="INT_XerDC_C"/>
    <property type="match status" value="1"/>
</dbReference>
<dbReference type="GeneID" id="90994970"/>
<dbReference type="Pfam" id="PF00589">
    <property type="entry name" value="Phage_integrase"/>
    <property type="match status" value="1"/>
</dbReference>
<dbReference type="PANTHER" id="PTHR30349">
    <property type="entry name" value="PHAGE INTEGRASE-RELATED"/>
    <property type="match status" value="1"/>
</dbReference>
<dbReference type="InterPro" id="IPR010998">
    <property type="entry name" value="Integrase_recombinase_N"/>
</dbReference>
<evidence type="ECO:0000259" key="12">
    <source>
        <dbReference type="PROSITE" id="PS51900"/>
    </source>
</evidence>
<dbReference type="GO" id="GO:0003677">
    <property type="term" value="F:DNA binding"/>
    <property type="evidence" value="ECO:0007669"/>
    <property type="project" value="UniProtKB-UniRule"/>
</dbReference>
<keyword evidence="7 10" id="KW-0238">DNA-binding</keyword>
<dbReference type="STRING" id="1123404.SAMN02745784_00277"/>
<dbReference type="RefSeq" id="WP_072972090.1">
    <property type="nucleotide sequence ID" value="NZ_FQTY01000001.1"/>
</dbReference>
<keyword evidence="8 10" id="KW-0233">DNA recombination</keyword>
<keyword evidence="14" id="KW-1185">Reference proteome</keyword>
<feature type="active site" description="O-(3'-phospho-DNA)-tyrosine intermediate" evidence="10">
    <location>
        <position position="275"/>
    </location>
</feature>
<keyword evidence="3 10" id="KW-0963">Cytoplasm</keyword>
<comment type="similarity">
    <text evidence="10">Belongs to the 'phage' integrase family. XerC subfamily.</text>
</comment>
<organism evidence="13 14">
    <name type="scientific">Tissierella praeacuta DSM 18095</name>
    <dbReference type="NCBI Taxonomy" id="1123404"/>
    <lineage>
        <taxon>Bacteria</taxon>
        <taxon>Bacillati</taxon>
        <taxon>Bacillota</taxon>
        <taxon>Tissierellia</taxon>
        <taxon>Tissierellales</taxon>
        <taxon>Tissierellaceae</taxon>
        <taxon>Tissierella</taxon>
    </lineage>
</organism>
<dbReference type="GO" id="GO:0051301">
    <property type="term" value="P:cell division"/>
    <property type="evidence" value="ECO:0007669"/>
    <property type="project" value="UniProtKB-KW"/>
</dbReference>
<feature type="active site" evidence="10">
    <location>
        <position position="266"/>
    </location>
</feature>
<dbReference type="GO" id="GO:0007059">
    <property type="term" value="P:chromosome segregation"/>
    <property type="evidence" value="ECO:0007669"/>
    <property type="project" value="UniProtKB-UniRule"/>
</dbReference>
<dbReference type="Pfam" id="PF02899">
    <property type="entry name" value="Phage_int_SAM_1"/>
    <property type="match status" value="1"/>
</dbReference>
<feature type="active site" evidence="10">
    <location>
        <position position="243"/>
    </location>
</feature>
<keyword evidence="9 10" id="KW-0131">Cell cycle</keyword>
<protein>
    <recommendedName>
        <fullName evidence="10">Tyrosine recombinase XerC</fullName>
    </recommendedName>
</protein>
<feature type="domain" description="Core-binding (CB)" evidence="12">
    <location>
        <begin position="1"/>
        <end position="86"/>
    </location>
</feature>
<dbReference type="InterPro" id="IPR011932">
    <property type="entry name" value="Recomb_XerD"/>
</dbReference>
<evidence type="ECO:0000256" key="10">
    <source>
        <dbReference type="HAMAP-Rule" id="MF_01808"/>
    </source>
</evidence>
<dbReference type="NCBIfam" id="NF001399">
    <property type="entry name" value="PRK00283.1"/>
    <property type="match status" value="1"/>
</dbReference>
<dbReference type="EMBL" id="FQTY01000001">
    <property type="protein sequence ID" value="SHE30523.1"/>
    <property type="molecule type" value="Genomic_DNA"/>
</dbReference>
<dbReference type="PANTHER" id="PTHR30349:SF81">
    <property type="entry name" value="TYROSINE RECOMBINASE XERC"/>
    <property type="match status" value="1"/>
</dbReference>
<gene>
    <name evidence="10" type="primary">xerC</name>
    <name evidence="13" type="ORF">SAMN02745784_00277</name>
</gene>
<dbReference type="PROSITE" id="PS51900">
    <property type="entry name" value="CB"/>
    <property type="match status" value="1"/>
</dbReference>
<dbReference type="InterPro" id="IPR013762">
    <property type="entry name" value="Integrase-like_cat_sf"/>
</dbReference>
<evidence type="ECO:0000256" key="5">
    <source>
        <dbReference type="ARBA" id="ARBA00022829"/>
    </source>
</evidence>
<dbReference type="Proteomes" id="UP000184114">
    <property type="component" value="Unassembled WGS sequence"/>
</dbReference>
<dbReference type="SUPFAM" id="SSF56349">
    <property type="entry name" value="DNA breaking-rejoining enzymes"/>
    <property type="match status" value="1"/>
</dbReference>
<keyword evidence="6 10" id="KW-0229">DNA integration</keyword>